<proteinExistence type="predicted"/>
<accession>A0A0A9BGN0</accession>
<organism evidence="1">
    <name type="scientific">Arundo donax</name>
    <name type="common">Giant reed</name>
    <name type="synonym">Donax arundinaceus</name>
    <dbReference type="NCBI Taxonomy" id="35708"/>
    <lineage>
        <taxon>Eukaryota</taxon>
        <taxon>Viridiplantae</taxon>
        <taxon>Streptophyta</taxon>
        <taxon>Embryophyta</taxon>
        <taxon>Tracheophyta</taxon>
        <taxon>Spermatophyta</taxon>
        <taxon>Magnoliopsida</taxon>
        <taxon>Liliopsida</taxon>
        <taxon>Poales</taxon>
        <taxon>Poaceae</taxon>
        <taxon>PACMAD clade</taxon>
        <taxon>Arundinoideae</taxon>
        <taxon>Arundineae</taxon>
        <taxon>Arundo</taxon>
    </lineage>
</organism>
<reference evidence="1" key="1">
    <citation type="submission" date="2014-09" db="EMBL/GenBank/DDBJ databases">
        <authorList>
            <person name="Magalhaes I.L.F."/>
            <person name="Oliveira U."/>
            <person name="Santos F.R."/>
            <person name="Vidigal T.H.D.A."/>
            <person name="Brescovit A.D."/>
            <person name="Santos A.J."/>
        </authorList>
    </citation>
    <scope>NUCLEOTIDE SEQUENCE</scope>
    <source>
        <tissue evidence="1">Shoot tissue taken approximately 20 cm above the soil surface</tissue>
    </source>
</reference>
<dbReference type="AlphaFoldDB" id="A0A0A9BGN0"/>
<evidence type="ECO:0000313" key="1">
    <source>
        <dbReference type="EMBL" id="JAD62496.1"/>
    </source>
</evidence>
<name>A0A0A9BGN0_ARUDO</name>
<reference evidence="1" key="2">
    <citation type="journal article" date="2015" name="Data Brief">
        <title>Shoot transcriptome of the giant reed, Arundo donax.</title>
        <authorList>
            <person name="Barrero R.A."/>
            <person name="Guerrero F.D."/>
            <person name="Moolhuijzen P."/>
            <person name="Goolsby J.A."/>
            <person name="Tidwell J."/>
            <person name="Bellgard S.E."/>
            <person name="Bellgard M.I."/>
        </authorList>
    </citation>
    <scope>NUCLEOTIDE SEQUENCE</scope>
    <source>
        <tissue evidence="1">Shoot tissue taken approximately 20 cm above the soil surface</tissue>
    </source>
</reference>
<sequence>MALRRLVFRQMRSFSRFFFTLYVQ</sequence>
<dbReference type="EMBL" id="GBRH01235399">
    <property type="protein sequence ID" value="JAD62496.1"/>
    <property type="molecule type" value="Transcribed_RNA"/>
</dbReference>
<protein>
    <submittedName>
        <fullName evidence="1">Uncharacterized protein</fullName>
    </submittedName>
</protein>